<protein>
    <recommendedName>
        <fullName evidence="3">phosphoribosylanthranilate isomerase</fullName>
        <ecNumber evidence="3">5.3.1.24</ecNumber>
    </recommendedName>
</protein>
<dbReference type="Proteomes" id="UP001165082">
    <property type="component" value="Unassembled WGS sequence"/>
</dbReference>
<reference evidence="10" key="1">
    <citation type="submission" date="2022-07" db="EMBL/GenBank/DDBJ databases">
        <title>Genome analysis of Parmales, a sister group of diatoms, reveals the evolutionary specialization of diatoms from phago-mixotrophs to photoautotrophs.</title>
        <authorList>
            <person name="Ban H."/>
            <person name="Sato S."/>
            <person name="Yoshikawa S."/>
            <person name="Kazumasa Y."/>
            <person name="Nakamura Y."/>
            <person name="Ichinomiya M."/>
            <person name="Saitoh K."/>
            <person name="Sato N."/>
            <person name="Blanc-Mathieu R."/>
            <person name="Endo H."/>
            <person name="Kuwata A."/>
            <person name="Ogata H."/>
        </authorList>
    </citation>
    <scope>NUCLEOTIDE SEQUENCE</scope>
</reference>
<dbReference type="PANTHER" id="PTHR42894:SF1">
    <property type="entry name" value="N-(5'-PHOSPHORIBOSYL)ANTHRANILATE ISOMERASE"/>
    <property type="match status" value="1"/>
</dbReference>
<evidence type="ECO:0000259" key="9">
    <source>
        <dbReference type="Pfam" id="PF00697"/>
    </source>
</evidence>
<dbReference type="Gene3D" id="3.20.20.70">
    <property type="entry name" value="Aldolase class I"/>
    <property type="match status" value="1"/>
</dbReference>
<dbReference type="Pfam" id="PF00697">
    <property type="entry name" value="PRAI"/>
    <property type="match status" value="1"/>
</dbReference>
<dbReference type="GO" id="GO:0000162">
    <property type="term" value="P:L-tryptophan biosynthetic process"/>
    <property type="evidence" value="ECO:0007669"/>
    <property type="project" value="UniProtKB-KW"/>
</dbReference>
<organism evidence="10 11">
    <name type="scientific">Triparma retinervis</name>
    <dbReference type="NCBI Taxonomy" id="2557542"/>
    <lineage>
        <taxon>Eukaryota</taxon>
        <taxon>Sar</taxon>
        <taxon>Stramenopiles</taxon>
        <taxon>Ochrophyta</taxon>
        <taxon>Bolidophyceae</taxon>
        <taxon>Parmales</taxon>
        <taxon>Triparmaceae</taxon>
        <taxon>Triparma</taxon>
    </lineage>
</organism>
<dbReference type="SUPFAM" id="SSF51366">
    <property type="entry name" value="Ribulose-phoshate binding barrel"/>
    <property type="match status" value="1"/>
</dbReference>
<dbReference type="AlphaFoldDB" id="A0A9W7DR45"/>
<evidence type="ECO:0000256" key="6">
    <source>
        <dbReference type="ARBA" id="ARBA00023141"/>
    </source>
</evidence>
<evidence type="ECO:0000256" key="3">
    <source>
        <dbReference type="ARBA" id="ARBA00012572"/>
    </source>
</evidence>
<evidence type="ECO:0000313" key="10">
    <source>
        <dbReference type="EMBL" id="GMH51617.1"/>
    </source>
</evidence>
<dbReference type="InterPro" id="IPR011060">
    <property type="entry name" value="RibuloseP-bd_barrel"/>
</dbReference>
<evidence type="ECO:0000256" key="7">
    <source>
        <dbReference type="ARBA" id="ARBA00023235"/>
    </source>
</evidence>
<evidence type="ECO:0000256" key="8">
    <source>
        <dbReference type="SAM" id="MobiDB-lite"/>
    </source>
</evidence>
<name>A0A9W7DR45_9STRA</name>
<accession>A0A9W7DR45</accession>
<feature type="domain" description="N-(5'phosphoribosyl) anthranilate isomerase (PRAI)" evidence="9">
    <location>
        <begin position="16"/>
        <end position="85"/>
    </location>
</feature>
<keyword evidence="6" id="KW-0057">Aromatic amino acid biosynthesis</keyword>
<comment type="caution">
    <text evidence="10">The sequence shown here is derived from an EMBL/GenBank/DDBJ whole genome shotgun (WGS) entry which is preliminary data.</text>
</comment>
<keyword evidence="11" id="KW-1185">Reference proteome</keyword>
<dbReference type="PANTHER" id="PTHR42894">
    <property type="entry name" value="N-(5'-PHOSPHORIBOSYL)ANTHRANILATE ISOMERASE"/>
    <property type="match status" value="1"/>
</dbReference>
<dbReference type="InterPro" id="IPR044643">
    <property type="entry name" value="TrpF_fam"/>
</dbReference>
<sequence>MTQPSGGPPQHEREGGRGGAGVTFDWSVAKRVQDHGLPVIVAGGLEPGNVRGCVKDVMPFGVDVSSGVEGGEPGVKDHDKVKAFLREAEEGGVEGAKGI</sequence>
<comment type="similarity">
    <text evidence="2">Belongs to the TrpF family.</text>
</comment>
<proteinExistence type="inferred from homology"/>
<dbReference type="EC" id="5.3.1.24" evidence="3"/>
<dbReference type="InterPro" id="IPR001240">
    <property type="entry name" value="PRAI_dom"/>
</dbReference>
<dbReference type="GO" id="GO:0004640">
    <property type="term" value="F:phosphoribosylanthranilate isomerase activity"/>
    <property type="evidence" value="ECO:0007669"/>
    <property type="project" value="UniProtKB-EC"/>
</dbReference>
<evidence type="ECO:0000256" key="2">
    <source>
        <dbReference type="ARBA" id="ARBA00007571"/>
    </source>
</evidence>
<keyword evidence="5" id="KW-0822">Tryptophan biosynthesis</keyword>
<evidence type="ECO:0000256" key="4">
    <source>
        <dbReference type="ARBA" id="ARBA00022605"/>
    </source>
</evidence>
<dbReference type="EMBL" id="BRXZ01003286">
    <property type="protein sequence ID" value="GMH51617.1"/>
    <property type="molecule type" value="Genomic_DNA"/>
</dbReference>
<evidence type="ECO:0000313" key="11">
    <source>
        <dbReference type="Proteomes" id="UP001165082"/>
    </source>
</evidence>
<evidence type="ECO:0000256" key="5">
    <source>
        <dbReference type="ARBA" id="ARBA00022822"/>
    </source>
</evidence>
<gene>
    <name evidence="10" type="ORF">TrRE_jg242</name>
</gene>
<feature type="region of interest" description="Disordered" evidence="8">
    <location>
        <begin position="1"/>
        <end position="22"/>
    </location>
</feature>
<comment type="pathway">
    <text evidence="1">Amino-acid biosynthesis; L-tryptophan biosynthesis; L-tryptophan from chorismate: step 3/5.</text>
</comment>
<keyword evidence="7" id="KW-0413">Isomerase</keyword>
<dbReference type="InterPro" id="IPR013785">
    <property type="entry name" value="Aldolase_TIM"/>
</dbReference>
<evidence type="ECO:0000256" key="1">
    <source>
        <dbReference type="ARBA" id="ARBA00004664"/>
    </source>
</evidence>
<dbReference type="OrthoDB" id="524799at2759"/>
<keyword evidence="4" id="KW-0028">Amino-acid biosynthesis</keyword>